<proteinExistence type="predicted"/>
<protein>
    <submittedName>
        <fullName evidence="1">Uncharacterized protein</fullName>
    </submittedName>
</protein>
<evidence type="ECO:0000313" key="2">
    <source>
        <dbReference type="Proteomes" id="UP000308600"/>
    </source>
</evidence>
<accession>A0ACD3APM8</accession>
<dbReference type="EMBL" id="ML208375">
    <property type="protein sequence ID" value="TFK67460.1"/>
    <property type="molecule type" value="Genomic_DNA"/>
</dbReference>
<gene>
    <name evidence="1" type="ORF">BDN72DRAFT_879638</name>
</gene>
<keyword evidence="2" id="KW-1185">Reference proteome</keyword>
<reference evidence="1 2" key="1">
    <citation type="journal article" date="2019" name="Nat. Ecol. Evol.">
        <title>Megaphylogeny resolves global patterns of mushroom evolution.</title>
        <authorList>
            <person name="Varga T."/>
            <person name="Krizsan K."/>
            <person name="Foldi C."/>
            <person name="Dima B."/>
            <person name="Sanchez-Garcia M."/>
            <person name="Sanchez-Ramirez S."/>
            <person name="Szollosi G.J."/>
            <person name="Szarkandi J.G."/>
            <person name="Papp V."/>
            <person name="Albert L."/>
            <person name="Andreopoulos W."/>
            <person name="Angelini C."/>
            <person name="Antonin V."/>
            <person name="Barry K.W."/>
            <person name="Bougher N.L."/>
            <person name="Buchanan P."/>
            <person name="Buyck B."/>
            <person name="Bense V."/>
            <person name="Catcheside P."/>
            <person name="Chovatia M."/>
            <person name="Cooper J."/>
            <person name="Damon W."/>
            <person name="Desjardin D."/>
            <person name="Finy P."/>
            <person name="Geml J."/>
            <person name="Haridas S."/>
            <person name="Hughes K."/>
            <person name="Justo A."/>
            <person name="Karasinski D."/>
            <person name="Kautmanova I."/>
            <person name="Kiss B."/>
            <person name="Kocsube S."/>
            <person name="Kotiranta H."/>
            <person name="LaButti K.M."/>
            <person name="Lechner B.E."/>
            <person name="Liimatainen K."/>
            <person name="Lipzen A."/>
            <person name="Lukacs Z."/>
            <person name="Mihaltcheva S."/>
            <person name="Morgado L.N."/>
            <person name="Niskanen T."/>
            <person name="Noordeloos M.E."/>
            <person name="Ohm R.A."/>
            <person name="Ortiz-Santana B."/>
            <person name="Ovrebo C."/>
            <person name="Racz N."/>
            <person name="Riley R."/>
            <person name="Savchenko A."/>
            <person name="Shiryaev A."/>
            <person name="Soop K."/>
            <person name="Spirin V."/>
            <person name="Szebenyi C."/>
            <person name="Tomsovsky M."/>
            <person name="Tulloss R.E."/>
            <person name="Uehling J."/>
            <person name="Grigoriev I.V."/>
            <person name="Vagvolgyi C."/>
            <person name="Papp T."/>
            <person name="Martin F.M."/>
            <person name="Miettinen O."/>
            <person name="Hibbett D.S."/>
            <person name="Nagy L.G."/>
        </authorList>
    </citation>
    <scope>NUCLEOTIDE SEQUENCE [LARGE SCALE GENOMIC DNA]</scope>
    <source>
        <strain evidence="1 2">NL-1719</strain>
    </source>
</reference>
<organism evidence="1 2">
    <name type="scientific">Pluteus cervinus</name>
    <dbReference type="NCBI Taxonomy" id="181527"/>
    <lineage>
        <taxon>Eukaryota</taxon>
        <taxon>Fungi</taxon>
        <taxon>Dikarya</taxon>
        <taxon>Basidiomycota</taxon>
        <taxon>Agaricomycotina</taxon>
        <taxon>Agaricomycetes</taxon>
        <taxon>Agaricomycetidae</taxon>
        <taxon>Agaricales</taxon>
        <taxon>Pluteineae</taxon>
        <taxon>Pluteaceae</taxon>
        <taxon>Pluteus</taxon>
    </lineage>
</organism>
<evidence type="ECO:0000313" key="1">
    <source>
        <dbReference type="EMBL" id="TFK67460.1"/>
    </source>
</evidence>
<name>A0ACD3APM8_9AGAR</name>
<dbReference type="Proteomes" id="UP000308600">
    <property type="component" value="Unassembled WGS sequence"/>
</dbReference>
<sequence length="357" mass="39278">MLPELDTDLKIPSRSSTSPSPVLTYRLPPLPKIDGDSEIILDVYRHRTLRGDTELDNSEYGDVWRLSDLGEQVFKTVATLHYFSKQPLEYHKAIVDLRRNALNEEKILEISRFYNIARHLRASPTSRVEDDVEELRHFWYGFIGALYIRNGLDAVRDWVSRVIDPLYEPPTIRSESLSPSTPATSTRSGTPPPLHGVNYRYTGQYGGYRAGAEAAAPGPPAAAPAPAPPPPPAVHHSDDPYQDSQPPPFTSAPQPGPSNTPNYMASQPGPSNAPQYTAPQAYSGPPLSLSAFHEMAQKYGCQPTYSAESDGPPHARRWTMRCYLDGVERGSGAGATQKLAKGEAARNAWINMGWGSL</sequence>